<dbReference type="AlphaFoldDB" id="A0A9N9YNK1"/>
<comment type="caution">
    <text evidence="2">The sequence shown here is derived from an EMBL/GenBank/DDBJ whole genome shotgun (WGS) entry which is preliminary data.</text>
</comment>
<evidence type="ECO:0000313" key="2">
    <source>
        <dbReference type="EMBL" id="CAH0023439.1"/>
    </source>
</evidence>
<proteinExistence type="predicted"/>
<dbReference type="OrthoDB" id="3800077at2759"/>
<sequence>MATRRSVVARKKNAKENKQRGLSRLRDATTGHSCFTALPESDLSAYWPYLVYQSREVSLQMVIWTGKFDSSDLSIRPTRGSQLGLVPTTRNYTKMVTHGRIGLFYQDEAGKLIAFENPLRTKIPEGDKDANATDGSWNSMWRNGTENRWETSTPNAFQDIGEWSKIACVTPPMWTNAEEQMRLASASDLTRCFFQRGGRLREVQFDGAAWKAPKEVPLT</sequence>
<protein>
    <submittedName>
        <fullName evidence="2">Uncharacterized protein</fullName>
    </submittedName>
</protein>
<name>A0A9N9YNK1_9HYPO</name>
<dbReference type="EMBL" id="CABFNQ020000692">
    <property type="protein sequence ID" value="CAH0023439.1"/>
    <property type="molecule type" value="Genomic_DNA"/>
</dbReference>
<reference evidence="2" key="1">
    <citation type="submission" date="2021-10" db="EMBL/GenBank/DDBJ databases">
        <authorList>
            <person name="Piombo E."/>
        </authorList>
    </citation>
    <scope>NUCLEOTIDE SEQUENCE</scope>
</reference>
<organism evidence="2 3">
    <name type="scientific">Clonostachys rhizophaga</name>
    <dbReference type="NCBI Taxonomy" id="160324"/>
    <lineage>
        <taxon>Eukaryota</taxon>
        <taxon>Fungi</taxon>
        <taxon>Dikarya</taxon>
        <taxon>Ascomycota</taxon>
        <taxon>Pezizomycotina</taxon>
        <taxon>Sordariomycetes</taxon>
        <taxon>Hypocreomycetidae</taxon>
        <taxon>Hypocreales</taxon>
        <taxon>Bionectriaceae</taxon>
        <taxon>Clonostachys</taxon>
    </lineage>
</organism>
<dbReference type="Proteomes" id="UP000696573">
    <property type="component" value="Unassembled WGS sequence"/>
</dbReference>
<evidence type="ECO:0000256" key="1">
    <source>
        <dbReference type="SAM" id="MobiDB-lite"/>
    </source>
</evidence>
<keyword evidence="3" id="KW-1185">Reference proteome</keyword>
<accession>A0A9N9YNK1</accession>
<evidence type="ECO:0000313" key="3">
    <source>
        <dbReference type="Proteomes" id="UP000696573"/>
    </source>
</evidence>
<feature type="compositionally biased region" description="Basic and acidic residues" evidence="1">
    <location>
        <begin position="14"/>
        <end position="23"/>
    </location>
</feature>
<gene>
    <name evidence="2" type="ORF">CRHIZ90672A_00010883</name>
</gene>
<feature type="region of interest" description="Disordered" evidence="1">
    <location>
        <begin position="1"/>
        <end position="23"/>
    </location>
</feature>